<gene>
    <name evidence="2" type="ORF">WMY93_003327</name>
</gene>
<name>A0AAW0PW99_9GOBI</name>
<keyword evidence="3" id="KW-1185">Reference proteome</keyword>
<dbReference type="EMBL" id="JBBPFD010000002">
    <property type="protein sequence ID" value="KAK7940001.1"/>
    <property type="molecule type" value="Genomic_DNA"/>
</dbReference>
<keyword evidence="1" id="KW-0732">Signal</keyword>
<feature type="signal peptide" evidence="1">
    <location>
        <begin position="1"/>
        <end position="19"/>
    </location>
</feature>
<proteinExistence type="predicted"/>
<reference evidence="3" key="1">
    <citation type="submission" date="2024-04" db="EMBL/GenBank/DDBJ databases">
        <title>Salinicola lusitanus LLJ914,a marine bacterium isolated from the Okinawa Trough.</title>
        <authorList>
            <person name="Li J."/>
        </authorList>
    </citation>
    <scope>NUCLEOTIDE SEQUENCE [LARGE SCALE GENOMIC DNA]</scope>
</reference>
<evidence type="ECO:0000313" key="3">
    <source>
        <dbReference type="Proteomes" id="UP001460270"/>
    </source>
</evidence>
<protein>
    <submittedName>
        <fullName evidence="2">Uncharacterized protein</fullName>
    </submittedName>
</protein>
<evidence type="ECO:0000313" key="2">
    <source>
        <dbReference type="EMBL" id="KAK7940001.1"/>
    </source>
</evidence>
<sequence length="122" mass="13276">MVALSLWVLFFHLLRECFRGNRSDDSVQQSCRPPFRNKNIPGSDCTDSCSSPVLRRTAHTFILVLLTAAPCFLSPADSGHTSTAGHFSSSTQDSVCCTSKLREIPPLSELSPGLQFSVCGQV</sequence>
<feature type="chain" id="PRO_5043486042" evidence="1">
    <location>
        <begin position="20"/>
        <end position="122"/>
    </location>
</feature>
<organism evidence="2 3">
    <name type="scientific">Mugilogobius chulae</name>
    <name type="common">yellowstripe goby</name>
    <dbReference type="NCBI Taxonomy" id="88201"/>
    <lineage>
        <taxon>Eukaryota</taxon>
        <taxon>Metazoa</taxon>
        <taxon>Chordata</taxon>
        <taxon>Craniata</taxon>
        <taxon>Vertebrata</taxon>
        <taxon>Euteleostomi</taxon>
        <taxon>Actinopterygii</taxon>
        <taxon>Neopterygii</taxon>
        <taxon>Teleostei</taxon>
        <taxon>Neoteleostei</taxon>
        <taxon>Acanthomorphata</taxon>
        <taxon>Gobiaria</taxon>
        <taxon>Gobiiformes</taxon>
        <taxon>Gobioidei</taxon>
        <taxon>Gobiidae</taxon>
        <taxon>Gobionellinae</taxon>
        <taxon>Mugilogobius</taxon>
    </lineage>
</organism>
<accession>A0AAW0PW99</accession>
<evidence type="ECO:0000256" key="1">
    <source>
        <dbReference type="SAM" id="SignalP"/>
    </source>
</evidence>
<dbReference type="AlphaFoldDB" id="A0AAW0PW99"/>
<comment type="caution">
    <text evidence="2">The sequence shown here is derived from an EMBL/GenBank/DDBJ whole genome shotgun (WGS) entry which is preliminary data.</text>
</comment>
<dbReference type="Proteomes" id="UP001460270">
    <property type="component" value="Unassembled WGS sequence"/>
</dbReference>